<dbReference type="Proteomes" id="UP000007934">
    <property type="component" value="Chromosome"/>
</dbReference>
<sequence length="248" mass="27356">MKNTLDQLLLFLQTQSAQRGFKRFVVGMSGGVDSALVGVLCQRVLPTHALLMPAIHPSSATEDAILLCERFSIPYTQRPIAPYEALFKEQNPHVSLGRLGNFCARMRMNLLYDFSMEIGALVVGTSNKSEIMLGYGTLFGDLAWLINPIAHLFKSQVYSLAQELDIPKNILNKAPSADLFSGQSDEADLGFSYALIDPLLQEISARWDNPARIDSHLLCNLGFAPDLVASIVARVQRNAFKSQPPSFL</sequence>
<name>E7ACP6_HELFC</name>
<keyword evidence="10" id="KW-1185">Reference proteome</keyword>
<keyword evidence="3 6" id="KW-0547">Nucleotide-binding</keyword>
<keyword evidence="2 6" id="KW-0436">Ligase</keyword>
<reference evidence="9 10" key="1">
    <citation type="journal article" date="2011" name="Genome Biol. Evol.">
        <title>Comparative whole genome sequence analysis of the carcinogenic bacterial model pathogen Helicobacter felis.</title>
        <authorList>
            <person name="Arnold I.C."/>
            <person name="Zigova Z."/>
            <person name="Holden M."/>
            <person name="Lawley T.D."/>
            <person name="Rad R."/>
            <person name="Dougan G."/>
            <person name="Falkow S."/>
            <person name="Bentley S.D."/>
            <person name="Muller A."/>
        </authorList>
    </citation>
    <scope>NUCLEOTIDE SEQUENCE [LARGE SCALE GENOMIC DNA]</scope>
    <source>
        <strain evidence="10">ATCC 49179 / CCUG 28539 / NCTC 12436 / CS1</strain>
    </source>
</reference>
<dbReference type="GO" id="GO:0005737">
    <property type="term" value="C:cytoplasm"/>
    <property type="evidence" value="ECO:0007669"/>
    <property type="project" value="InterPro"/>
</dbReference>
<dbReference type="UniPathway" id="UPA00253">
    <property type="reaction ID" value="UER00333"/>
</dbReference>
<evidence type="ECO:0000256" key="1">
    <source>
        <dbReference type="ARBA" id="ARBA00004790"/>
    </source>
</evidence>
<dbReference type="SUPFAM" id="SSF52402">
    <property type="entry name" value="Adenine nucleotide alpha hydrolases-like"/>
    <property type="match status" value="1"/>
</dbReference>
<evidence type="ECO:0000256" key="5">
    <source>
        <dbReference type="ARBA" id="ARBA00023027"/>
    </source>
</evidence>
<dbReference type="STRING" id="936155.HFELIS_09930"/>
<dbReference type="InterPro" id="IPR014729">
    <property type="entry name" value="Rossmann-like_a/b/a_fold"/>
</dbReference>
<evidence type="ECO:0000313" key="9">
    <source>
        <dbReference type="EMBL" id="CBY83077.1"/>
    </source>
</evidence>
<dbReference type="GO" id="GO:0009435">
    <property type="term" value="P:NAD+ biosynthetic process"/>
    <property type="evidence" value="ECO:0007669"/>
    <property type="project" value="UniProtKB-UniPathway"/>
</dbReference>
<dbReference type="GO" id="GO:0004359">
    <property type="term" value="F:glutaminase activity"/>
    <property type="evidence" value="ECO:0007669"/>
    <property type="project" value="InterPro"/>
</dbReference>
<dbReference type="HOGENOM" id="CLU_059327_1_2_7"/>
<keyword evidence="4 6" id="KW-0067">ATP-binding</keyword>
<evidence type="ECO:0000256" key="3">
    <source>
        <dbReference type="ARBA" id="ARBA00022741"/>
    </source>
</evidence>
<dbReference type="eggNOG" id="COG0171">
    <property type="taxonomic scope" value="Bacteria"/>
</dbReference>
<dbReference type="PANTHER" id="PTHR23090">
    <property type="entry name" value="NH 3 /GLUTAMINE-DEPENDENT NAD + SYNTHETASE"/>
    <property type="match status" value="1"/>
</dbReference>
<keyword evidence="5 6" id="KW-0520">NAD</keyword>
<evidence type="ECO:0000256" key="4">
    <source>
        <dbReference type="ARBA" id="ARBA00022840"/>
    </source>
</evidence>
<protein>
    <recommendedName>
        <fullName evidence="7">NH(3)-dependent NAD(+) synthetase</fullName>
        <ecNumber evidence="7">6.3.1.5</ecNumber>
    </recommendedName>
</protein>
<dbReference type="EMBL" id="FQ670179">
    <property type="protein sequence ID" value="CBY83077.1"/>
    <property type="molecule type" value="Genomic_DNA"/>
</dbReference>
<accession>E7ACP6</accession>
<proteinExistence type="inferred from homology"/>
<dbReference type="GO" id="GO:0003952">
    <property type="term" value="F:NAD+ synthase (glutamine-hydrolyzing) activity"/>
    <property type="evidence" value="ECO:0007669"/>
    <property type="project" value="InterPro"/>
</dbReference>
<dbReference type="KEGG" id="hfe:HFELIS_09930"/>
<dbReference type="RefSeq" id="WP_013469443.1">
    <property type="nucleotide sequence ID" value="NC_014810.2"/>
</dbReference>
<dbReference type="GO" id="GO:0008795">
    <property type="term" value="F:NAD+ synthase activity"/>
    <property type="evidence" value="ECO:0007669"/>
    <property type="project" value="UniProtKB-EC"/>
</dbReference>
<dbReference type="PANTHER" id="PTHR23090:SF9">
    <property type="entry name" value="GLUTAMINE-DEPENDENT NAD(+) SYNTHETASE"/>
    <property type="match status" value="1"/>
</dbReference>
<organism evidence="9 10">
    <name type="scientific">Helicobacter felis (strain ATCC 49179 / CCUG 28539 / NCTC 12436 / CS1)</name>
    <dbReference type="NCBI Taxonomy" id="936155"/>
    <lineage>
        <taxon>Bacteria</taxon>
        <taxon>Pseudomonadati</taxon>
        <taxon>Campylobacterota</taxon>
        <taxon>Epsilonproteobacteria</taxon>
        <taxon>Campylobacterales</taxon>
        <taxon>Helicobacteraceae</taxon>
        <taxon>Helicobacter</taxon>
    </lineage>
</organism>
<comment type="similarity">
    <text evidence="6">Belongs to the NAD synthetase family.</text>
</comment>
<gene>
    <name evidence="9" type="primary">nadE</name>
    <name evidence="9" type="ordered locus">Hfelis_09930</name>
</gene>
<evidence type="ECO:0000256" key="2">
    <source>
        <dbReference type="ARBA" id="ARBA00022598"/>
    </source>
</evidence>
<feature type="domain" description="NAD/GMP synthase" evidence="8">
    <location>
        <begin position="6"/>
        <end position="245"/>
    </location>
</feature>
<dbReference type="InterPro" id="IPR003694">
    <property type="entry name" value="NAD_synthase"/>
</dbReference>
<dbReference type="Gene3D" id="3.40.50.620">
    <property type="entry name" value="HUPs"/>
    <property type="match status" value="1"/>
</dbReference>
<dbReference type="NCBIfam" id="TIGR00552">
    <property type="entry name" value="nadE"/>
    <property type="match status" value="1"/>
</dbReference>
<dbReference type="GeneID" id="36134238"/>
<dbReference type="InterPro" id="IPR022310">
    <property type="entry name" value="NAD/GMP_synthase"/>
</dbReference>
<dbReference type="Pfam" id="PF02540">
    <property type="entry name" value="NAD_synthase"/>
    <property type="match status" value="1"/>
</dbReference>
<dbReference type="CDD" id="cd00553">
    <property type="entry name" value="NAD_synthase"/>
    <property type="match status" value="1"/>
</dbReference>
<evidence type="ECO:0000256" key="6">
    <source>
        <dbReference type="RuleBase" id="RU003811"/>
    </source>
</evidence>
<evidence type="ECO:0000313" key="10">
    <source>
        <dbReference type="Proteomes" id="UP000007934"/>
    </source>
</evidence>
<comment type="catalytic activity">
    <reaction evidence="7">
        <text>deamido-NAD(+) + NH4(+) + ATP = AMP + diphosphate + NAD(+) + H(+)</text>
        <dbReference type="Rhea" id="RHEA:21188"/>
        <dbReference type="ChEBI" id="CHEBI:15378"/>
        <dbReference type="ChEBI" id="CHEBI:28938"/>
        <dbReference type="ChEBI" id="CHEBI:30616"/>
        <dbReference type="ChEBI" id="CHEBI:33019"/>
        <dbReference type="ChEBI" id="CHEBI:57540"/>
        <dbReference type="ChEBI" id="CHEBI:58437"/>
        <dbReference type="ChEBI" id="CHEBI:456215"/>
        <dbReference type="EC" id="6.3.1.5"/>
    </reaction>
</comment>
<dbReference type="GO" id="GO:0005524">
    <property type="term" value="F:ATP binding"/>
    <property type="evidence" value="ECO:0007669"/>
    <property type="project" value="UniProtKB-KW"/>
</dbReference>
<dbReference type="AlphaFoldDB" id="E7ACP6"/>
<evidence type="ECO:0000256" key="7">
    <source>
        <dbReference type="RuleBase" id="RU003812"/>
    </source>
</evidence>
<dbReference type="OrthoDB" id="9799210at2"/>
<comment type="pathway">
    <text evidence="1">Cofactor biosynthesis; NAD(+) biosynthesis.</text>
</comment>
<dbReference type="EC" id="6.3.1.5" evidence="7"/>
<evidence type="ECO:0000259" key="8">
    <source>
        <dbReference type="Pfam" id="PF02540"/>
    </source>
</evidence>